<keyword evidence="1" id="KW-0472">Membrane</keyword>
<proteinExistence type="predicted"/>
<feature type="transmembrane region" description="Helical" evidence="1">
    <location>
        <begin position="35"/>
        <end position="68"/>
    </location>
</feature>
<evidence type="ECO:0000256" key="1">
    <source>
        <dbReference type="SAM" id="Phobius"/>
    </source>
</evidence>
<feature type="chain" id="PRO_5006865399" evidence="2">
    <location>
        <begin position="20"/>
        <end position="74"/>
    </location>
</feature>
<feature type="signal peptide" evidence="2">
    <location>
        <begin position="1"/>
        <end position="19"/>
    </location>
</feature>
<organism evidence="3">
    <name type="scientific">Solanum chacoense</name>
    <name type="common">Chaco potato</name>
    <dbReference type="NCBI Taxonomy" id="4108"/>
    <lineage>
        <taxon>Eukaryota</taxon>
        <taxon>Viridiplantae</taxon>
        <taxon>Streptophyta</taxon>
        <taxon>Embryophyta</taxon>
        <taxon>Tracheophyta</taxon>
        <taxon>Spermatophyta</taxon>
        <taxon>Magnoliopsida</taxon>
        <taxon>eudicotyledons</taxon>
        <taxon>Gunneridae</taxon>
        <taxon>Pentapetalae</taxon>
        <taxon>asterids</taxon>
        <taxon>lamiids</taxon>
        <taxon>Solanales</taxon>
        <taxon>Solanaceae</taxon>
        <taxon>Solanoideae</taxon>
        <taxon>Solaneae</taxon>
        <taxon>Solanum</taxon>
    </lineage>
</organism>
<accession>A0A0V0GP83</accession>
<keyword evidence="1" id="KW-1133">Transmembrane helix</keyword>
<dbReference type="EMBL" id="GEDG01034869">
    <property type="protein sequence ID" value="JAP09513.1"/>
    <property type="molecule type" value="Transcribed_RNA"/>
</dbReference>
<evidence type="ECO:0000256" key="2">
    <source>
        <dbReference type="SAM" id="SignalP"/>
    </source>
</evidence>
<evidence type="ECO:0000313" key="3">
    <source>
        <dbReference type="EMBL" id="JAP09513.1"/>
    </source>
</evidence>
<protein>
    <submittedName>
        <fullName evidence="3">Putative ovule protein</fullName>
    </submittedName>
</protein>
<keyword evidence="2" id="KW-0732">Signal</keyword>
<reference evidence="3" key="1">
    <citation type="submission" date="2015-12" db="EMBL/GenBank/DDBJ databases">
        <title>Gene expression during late stages of embryo sac development: a critical building block for successful pollen-pistil interactions.</title>
        <authorList>
            <person name="Liu Y."/>
            <person name="Joly V."/>
            <person name="Sabar M."/>
            <person name="Matton D.P."/>
        </authorList>
    </citation>
    <scope>NUCLEOTIDE SEQUENCE</scope>
</reference>
<sequence length="74" mass="8561">MLIYLVSLFCVALLLVAFGRRGSNSGHLHVIYLLSLVSCLCIVLFLLLYFFFFFFWVVCILYCFVVFLVCMSSI</sequence>
<dbReference type="AlphaFoldDB" id="A0A0V0GP83"/>
<keyword evidence="1" id="KW-0812">Transmembrane</keyword>
<name>A0A0V0GP83_SOLCH</name>